<evidence type="ECO:0000313" key="1">
    <source>
        <dbReference type="EMBL" id="QED92896.1"/>
    </source>
</evidence>
<dbReference type="InterPro" id="IPR035069">
    <property type="entry name" value="TTHA1013/TTHA0281-like"/>
</dbReference>
<dbReference type="InterPro" id="IPR008651">
    <property type="entry name" value="Uncharacterised_HicB"/>
</dbReference>
<reference evidence="2" key="1">
    <citation type="journal article" date="2019" name="J. Anim. Genet.">
        <title>Description and whole genome sequencing of Eikenella exigua sp. nov., isolated from brain abscess and blood.</title>
        <authorList>
            <person name="Stormo K.A."/>
            <person name="Nygaard R.M."/>
            <person name="Bruvold T.S."/>
            <person name="Dimmen G."/>
            <person name="Lindemann P.C."/>
            <person name="Jordal S."/>
            <person name="Kommedal O."/>
        </authorList>
    </citation>
    <scope>NUCLEOTIDE SEQUENCE [LARGE SCALE GENOMIC DNA]</scope>
    <source>
        <strain evidence="2">PXX</strain>
    </source>
</reference>
<dbReference type="InterPro" id="IPR010985">
    <property type="entry name" value="Ribbon_hlx_hlx"/>
</dbReference>
<dbReference type="SUPFAM" id="SSF47598">
    <property type="entry name" value="Ribbon-helix-helix"/>
    <property type="match status" value="1"/>
</dbReference>
<dbReference type="KEGG" id="eex:EZJ17_00425"/>
<accession>A0AAX1FA44</accession>
<organism evidence="1 2">
    <name type="scientific">Eikenella exigua</name>
    <dbReference type="NCBI Taxonomy" id="2528037"/>
    <lineage>
        <taxon>Bacteria</taxon>
        <taxon>Pseudomonadati</taxon>
        <taxon>Pseudomonadota</taxon>
        <taxon>Betaproteobacteria</taxon>
        <taxon>Neisseriales</taxon>
        <taxon>Neisseriaceae</taxon>
        <taxon>Eikenella</taxon>
    </lineage>
</organism>
<name>A0AAX1FA44_9NEIS</name>
<dbReference type="AlphaFoldDB" id="A0AAX1FA44"/>
<keyword evidence="2" id="KW-1185">Reference proteome</keyword>
<dbReference type="SUPFAM" id="SSF143100">
    <property type="entry name" value="TTHA1013/TTHA0281-like"/>
    <property type="match status" value="1"/>
</dbReference>
<dbReference type="InterPro" id="IPR013321">
    <property type="entry name" value="Arc_rbn_hlx_hlx"/>
</dbReference>
<protein>
    <submittedName>
        <fullName evidence="1">Type II toxin-antitoxin system HicB family antitoxin</fullName>
    </submittedName>
</protein>
<sequence length="115" mass="12762">MNDLLSYKGYEGTVQYSKEDDCLHGRVLHIRSVLGYGGETLAEVKAMFEQAVDEYLAMCAEEGIPPEKPYKGSLNVRLGAELHRQAAAMAARQHTSLNDLIVQAVERQVRETLPA</sequence>
<dbReference type="GO" id="GO:0006355">
    <property type="term" value="P:regulation of DNA-templated transcription"/>
    <property type="evidence" value="ECO:0007669"/>
    <property type="project" value="InterPro"/>
</dbReference>
<dbReference type="EMBL" id="CP038018">
    <property type="protein sequence ID" value="QED92896.1"/>
    <property type="molecule type" value="Genomic_DNA"/>
</dbReference>
<proteinExistence type="predicted"/>
<dbReference type="Gene3D" id="1.10.1220.10">
    <property type="entry name" value="Met repressor-like"/>
    <property type="match status" value="1"/>
</dbReference>
<dbReference type="Pfam" id="PF05534">
    <property type="entry name" value="HicB"/>
    <property type="match status" value="1"/>
</dbReference>
<dbReference type="Proteomes" id="UP000326695">
    <property type="component" value="Chromosome"/>
</dbReference>
<gene>
    <name evidence="1" type="ORF">EZJ17_00425</name>
</gene>
<evidence type="ECO:0000313" key="2">
    <source>
        <dbReference type="Proteomes" id="UP000326695"/>
    </source>
</evidence>